<dbReference type="Gene3D" id="3.20.20.140">
    <property type="entry name" value="Metal-dependent hydrolases"/>
    <property type="match status" value="1"/>
</dbReference>
<evidence type="ECO:0000313" key="2">
    <source>
        <dbReference type="EMBL" id="PSR29699.1"/>
    </source>
</evidence>
<comment type="caution">
    <text evidence="2">The sequence shown here is derived from an EMBL/GenBank/DDBJ whole genome shotgun (WGS) entry which is preliminary data.</text>
</comment>
<dbReference type="InterPro" id="IPR032466">
    <property type="entry name" value="Metal_Hydrolase"/>
</dbReference>
<sequence>MDYDHLIVASSVMSPNSAGSLGEAILVDKGKIAAIGHPSDFVTAKVRKRTDLTPFHLYPGFVESHAHLWLMGHLGRQIDCGPPDNVRVQDILERIARRTREVPRGSWILGHHWDDTSLAEGRPPTLDELTQVAPHHPVYLLHNSAHLAVANQAALDRARITAQSVIPGIMRDAHGRLTGELHEWEALEAVSRHIPRPSADQMAEDITLAVNQCLEQGVTSATDAALGLGDPDSIQAIWHAYQAHRLAKRPFVRTQCYVRVLGPNTFIPADPPTPFLSVAGIKLFSDGSIQGHTALLSHPYHDRPETRGVAVSELDSLVETIGLYQSRGWQIAIHANGDEAIDTVIQAYDIAFGGNFSPRRHRIEHAQMATKGQLEHMLHLGILPNFFIGHVYHWGDRHRDLFLGPERSRNLNPLRTAGQLGLIYGLHSDAPVTPLNPLHSLKTAITRLTRSGQVLGPGQIIPLKEAWQGYTSHAAYLGFREHQVGDLAPGLYADFIALSENPLSQGPEALESTRVIKTFLDGEEVFTQ</sequence>
<evidence type="ECO:0000259" key="1">
    <source>
        <dbReference type="Pfam" id="PF07969"/>
    </source>
</evidence>
<protein>
    <recommendedName>
        <fullName evidence="1">Amidohydrolase 3 domain-containing protein</fullName>
    </recommendedName>
</protein>
<dbReference type="InterPro" id="IPR013108">
    <property type="entry name" value="Amidohydro_3"/>
</dbReference>
<evidence type="ECO:0000313" key="3">
    <source>
        <dbReference type="Proteomes" id="UP000242699"/>
    </source>
</evidence>
<dbReference type="GO" id="GO:0016810">
    <property type="term" value="F:hydrolase activity, acting on carbon-nitrogen (but not peptide) bonds"/>
    <property type="evidence" value="ECO:0007669"/>
    <property type="project" value="InterPro"/>
</dbReference>
<reference evidence="2 3" key="1">
    <citation type="journal article" date="2014" name="BMC Genomics">
        <title>Comparison of environmental and isolate Sulfobacillus genomes reveals diverse carbon, sulfur, nitrogen, and hydrogen metabolisms.</title>
        <authorList>
            <person name="Justice N.B."/>
            <person name="Norman A."/>
            <person name="Brown C.T."/>
            <person name="Singh A."/>
            <person name="Thomas B.C."/>
            <person name="Banfield J.F."/>
        </authorList>
    </citation>
    <scope>NUCLEOTIDE SEQUENCE [LARGE SCALE GENOMIC DNA]</scope>
    <source>
        <strain evidence="2">AMDSBA1</strain>
    </source>
</reference>
<dbReference type="Pfam" id="PF07969">
    <property type="entry name" value="Amidohydro_3"/>
    <property type="match status" value="1"/>
</dbReference>
<name>A0A2T2X5C9_9FIRM</name>
<dbReference type="InterPro" id="IPR033932">
    <property type="entry name" value="YtcJ-like"/>
</dbReference>
<dbReference type="EMBL" id="PXYT01000014">
    <property type="protein sequence ID" value="PSR29699.1"/>
    <property type="molecule type" value="Genomic_DNA"/>
</dbReference>
<dbReference type="Gene3D" id="2.30.40.10">
    <property type="entry name" value="Urease, subunit C, domain 1"/>
    <property type="match status" value="1"/>
</dbReference>
<dbReference type="PANTHER" id="PTHR22642">
    <property type="entry name" value="IMIDAZOLONEPROPIONASE"/>
    <property type="match status" value="1"/>
</dbReference>
<dbReference type="PANTHER" id="PTHR22642:SF2">
    <property type="entry name" value="PROTEIN LONG AFTER FAR-RED 3"/>
    <property type="match status" value="1"/>
</dbReference>
<dbReference type="SUPFAM" id="SSF51338">
    <property type="entry name" value="Composite domain of metallo-dependent hydrolases"/>
    <property type="match status" value="1"/>
</dbReference>
<dbReference type="Gene3D" id="3.10.310.70">
    <property type="match status" value="1"/>
</dbReference>
<dbReference type="CDD" id="cd01300">
    <property type="entry name" value="YtcJ_like"/>
    <property type="match status" value="1"/>
</dbReference>
<dbReference type="Proteomes" id="UP000242699">
    <property type="component" value="Unassembled WGS sequence"/>
</dbReference>
<proteinExistence type="predicted"/>
<dbReference type="SUPFAM" id="SSF51556">
    <property type="entry name" value="Metallo-dependent hydrolases"/>
    <property type="match status" value="1"/>
</dbReference>
<accession>A0A2T2X5C9</accession>
<feature type="domain" description="Amidohydrolase 3" evidence="1">
    <location>
        <begin position="56"/>
        <end position="526"/>
    </location>
</feature>
<dbReference type="AlphaFoldDB" id="A0A2T2X5C9"/>
<dbReference type="InterPro" id="IPR011059">
    <property type="entry name" value="Metal-dep_hydrolase_composite"/>
</dbReference>
<organism evidence="2 3">
    <name type="scientific">Sulfobacillus benefaciens</name>
    <dbReference type="NCBI Taxonomy" id="453960"/>
    <lineage>
        <taxon>Bacteria</taxon>
        <taxon>Bacillati</taxon>
        <taxon>Bacillota</taxon>
        <taxon>Clostridia</taxon>
        <taxon>Eubacteriales</taxon>
        <taxon>Clostridiales Family XVII. Incertae Sedis</taxon>
        <taxon>Sulfobacillus</taxon>
    </lineage>
</organism>
<gene>
    <name evidence="2" type="ORF">C7B43_07875</name>
</gene>